<feature type="compositionally biased region" description="Polar residues" evidence="1">
    <location>
        <begin position="769"/>
        <end position="786"/>
    </location>
</feature>
<proteinExistence type="predicted"/>
<sequence length="1163" mass="124637">MTVSRGLLRETARAEADHANLQLKIKESDVRYEAQVRQIKLDWERGAREIDARFEKRRADILSARDDPSIRAEIEMMLSQNRDTEIAALRRTCEEKFEEAERLHAEQKQRYESESFKLISAMMVSAPEPNSHPQTAFVARPPEPFQVGTVGSPLAVAQPTPSETAPRPLPTARVPLPSQRPPSLPIPIAPRNDARLGAPNRSPHNPAAGGQHPLMPQTIRQQFPATDNPREVGLSPTLQSVARRLASPSSDPGQENRSPQFATPARPDEQLSVPAHPSPRPESALKRKANGETSQQSPATQPGPLKRPKVEAPRGDRSETSDLSPPDVDESPTPERAVSFAEVYGTPEKPATYKHVIVRFPDNITGQFYILRCDGHGVHFGEHPLRGAAKHLASAQHNFMSKAHTTAIETLGHRVVGCTQEMAEKNNAVVLKAFQNGYKAFNANNLSQAKRAELGFPPPDPLNSHRAAMHRKQLAGATSPVPCRFYVTSDGDSKSLVLILPQGDISRAGLRGTLADTGLFPDVTDGGQSSGMQKPPRCYVYREVDGRIAGIKGWAKGYEDGGISERKREFPVLCVDDPDFRNWTVGWVKAGSLSAFDFDGTNSGDIPFAREARQYFVDRILRQSGGRHSYSSPQDTEMKDVGSDRDSDTDHASNRPQLIAAQALGLQPPKRGGFTAINAGGGDNASPSTRASLEPPSRAGSVPSAGAASRRVIKIHARSSNRHPANGSPTVVLPERPADGTPGPNDTPTEDRADIRRPSPASLQNIVQDFPSSTATPPRTASQSPKPASGRRPLPSGPARGPARGSPLFSTKLRQPPQEARADSAPAQPPQQSNTILEDIRQPGSVSALPGLSRDGSPHGSPQPDVATVSTHVPGTSPALSPAPAAESTSEVVTAPASTAASGPEATPKPATQYAERHEQTLPPIQLPSAATALPGILRLNTTPLATPKTSANNTRANSPVFGQQTKTDSPLMTGSSFGGKPETPTLTPTLLQAPASAFVPTMDVWELVGLMDGDKEVFRSSGQGQTLRLIDDHLSGSLTTPADAPVTVKIDLKKVRSAQRTSAQNGAVCVVDLTCDVDDGNEQGGKTQVYTLVFDKAKSGGRGVEIGTLHARRLCRRLKHWNGAVEVPNISFSVESIKWQFADQTPTPSSAVPSPGIAAELK</sequence>
<protein>
    <submittedName>
        <fullName evidence="2">Uncharacterized protein</fullName>
    </submittedName>
</protein>
<evidence type="ECO:0000313" key="3">
    <source>
        <dbReference type="Proteomes" id="UP001302676"/>
    </source>
</evidence>
<dbReference type="GeneID" id="87813236"/>
<feature type="region of interest" description="Disordered" evidence="1">
    <location>
        <begin position="769"/>
        <end position="924"/>
    </location>
</feature>
<evidence type="ECO:0000256" key="1">
    <source>
        <dbReference type="SAM" id="MobiDB-lite"/>
    </source>
</evidence>
<feature type="region of interest" description="Disordered" evidence="1">
    <location>
        <begin position="944"/>
        <end position="975"/>
    </location>
</feature>
<feature type="region of interest" description="Disordered" evidence="1">
    <location>
        <begin position="626"/>
        <end position="756"/>
    </location>
</feature>
<feature type="compositionally biased region" description="Basic and acidic residues" evidence="1">
    <location>
        <begin position="308"/>
        <end position="320"/>
    </location>
</feature>
<evidence type="ECO:0000313" key="2">
    <source>
        <dbReference type="EMBL" id="KAK4145626.1"/>
    </source>
</evidence>
<organism evidence="2 3">
    <name type="scientific">Dichotomopilus funicola</name>
    <dbReference type="NCBI Taxonomy" id="1934379"/>
    <lineage>
        <taxon>Eukaryota</taxon>
        <taxon>Fungi</taxon>
        <taxon>Dikarya</taxon>
        <taxon>Ascomycota</taxon>
        <taxon>Pezizomycotina</taxon>
        <taxon>Sordariomycetes</taxon>
        <taxon>Sordariomycetidae</taxon>
        <taxon>Sordariales</taxon>
        <taxon>Chaetomiaceae</taxon>
        <taxon>Dichotomopilus</taxon>
    </lineage>
</organism>
<keyword evidence="3" id="KW-1185">Reference proteome</keyword>
<dbReference type="Proteomes" id="UP001302676">
    <property type="component" value="Unassembled WGS sequence"/>
</dbReference>
<reference evidence="2" key="2">
    <citation type="submission" date="2023-05" db="EMBL/GenBank/DDBJ databases">
        <authorList>
            <consortium name="Lawrence Berkeley National Laboratory"/>
            <person name="Steindorff A."/>
            <person name="Hensen N."/>
            <person name="Bonometti L."/>
            <person name="Westerberg I."/>
            <person name="Brannstrom I.O."/>
            <person name="Guillou S."/>
            <person name="Cros-Aarteil S."/>
            <person name="Calhoun S."/>
            <person name="Haridas S."/>
            <person name="Kuo A."/>
            <person name="Mondo S."/>
            <person name="Pangilinan J."/>
            <person name="Riley R."/>
            <person name="Labutti K."/>
            <person name="Andreopoulos B."/>
            <person name="Lipzen A."/>
            <person name="Chen C."/>
            <person name="Yanf M."/>
            <person name="Daum C."/>
            <person name="Ng V."/>
            <person name="Clum A."/>
            <person name="Ohm R."/>
            <person name="Martin F."/>
            <person name="Silar P."/>
            <person name="Natvig D."/>
            <person name="Lalanne C."/>
            <person name="Gautier V."/>
            <person name="Ament-Velasquez S.L."/>
            <person name="Kruys A."/>
            <person name="Hutchinson M.I."/>
            <person name="Powell A.J."/>
            <person name="Barry K."/>
            <person name="Miller A.N."/>
            <person name="Grigoriev I.V."/>
            <person name="Debuchy R."/>
            <person name="Gladieux P."/>
            <person name="Thoren M.H."/>
            <person name="Johannesson H."/>
        </authorList>
    </citation>
    <scope>NUCLEOTIDE SEQUENCE</scope>
    <source>
        <strain evidence="2">CBS 141.50</strain>
    </source>
</reference>
<dbReference type="EMBL" id="MU853567">
    <property type="protein sequence ID" value="KAK4145626.1"/>
    <property type="molecule type" value="Genomic_DNA"/>
</dbReference>
<accession>A0AAN6ZQN3</accession>
<feature type="region of interest" description="Disordered" evidence="1">
    <location>
        <begin position="149"/>
        <end position="214"/>
    </location>
</feature>
<feature type="region of interest" description="Disordered" evidence="1">
    <location>
        <begin position="1144"/>
        <end position="1163"/>
    </location>
</feature>
<feature type="compositionally biased region" description="Polar residues" evidence="1">
    <location>
        <begin position="291"/>
        <end position="300"/>
    </location>
</feature>
<name>A0AAN6ZQN3_9PEZI</name>
<feature type="region of interest" description="Disordered" evidence="1">
    <location>
        <begin position="244"/>
        <end position="337"/>
    </location>
</feature>
<feature type="compositionally biased region" description="Polar residues" evidence="1">
    <location>
        <begin position="247"/>
        <end position="261"/>
    </location>
</feature>
<reference evidence="2" key="1">
    <citation type="journal article" date="2023" name="Mol. Phylogenet. Evol.">
        <title>Genome-scale phylogeny and comparative genomics of the fungal order Sordariales.</title>
        <authorList>
            <person name="Hensen N."/>
            <person name="Bonometti L."/>
            <person name="Westerberg I."/>
            <person name="Brannstrom I.O."/>
            <person name="Guillou S."/>
            <person name="Cros-Aarteil S."/>
            <person name="Calhoun S."/>
            <person name="Haridas S."/>
            <person name="Kuo A."/>
            <person name="Mondo S."/>
            <person name="Pangilinan J."/>
            <person name="Riley R."/>
            <person name="LaButti K."/>
            <person name="Andreopoulos B."/>
            <person name="Lipzen A."/>
            <person name="Chen C."/>
            <person name="Yan M."/>
            <person name="Daum C."/>
            <person name="Ng V."/>
            <person name="Clum A."/>
            <person name="Steindorff A."/>
            <person name="Ohm R.A."/>
            <person name="Martin F."/>
            <person name="Silar P."/>
            <person name="Natvig D.O."/>
            <person name="Lalanne C."/>
            <person name="Gautier V."/>
            <person name="Ament-Velasquez S.L."/>
            <person name="Kruys A."/>
            <person name="Hutchinson M.I."/>
            <person name="Powell A.J."/>
            <person name="Barry K."/>
            <person name="Miller A.N."/>
            <person name="Grigoriev I.V."/>
            <person name="Debuchy R."/>
            <person name="Gladieux P."/>
            <person name="Hiltunen Thoren M."/>
            <person name="Johannesson H."/>
        </authorList>
    </citation>
    <scope>NUCLEOTIDE SEQUENCE</scope>
    <source>
        <strain evidence="2">CBS 141.50</strain>
    </source>
</reference>
<comment type="caution">
    <text evidence="2">The sequence shown here is derived from an EMBL/GenBank/DDBJ whole genome shotgun (WGS) entry which is preliminary data.</text>
</comment>
<feature type="compositionally biased region" description="Basic residues" evidence="1">
    <location>
        <begin position="711"/>
        <end position="721"/>
    </location>
</feature>
<feature type="compositionally biased region" description="Basic and acidic residues" evidence="1">
    <location>
        <begin position="636"/>
        <end position="653"/>
    </location>
</feature>
<dbReference type="AlphaFoldDB" id="A0AAN6ZQN3"/>
<feature type="compositionally biased region" description="Pro residues" evidence="1">
    <location>
        <begin position="178"/>
        <end position="188"/>
    </location>
</feature>
<feature type="compositionally biased region" description="Low complexity" evidence="1">
    <location>
        <begin position="874"/>
        <end position="891"/>
    </location>
</feature>
<feature type="compositionally biased region" description="Polar residues" evidence="1">
    <location>
        <begin position="1144"/>
        <end position="1153"/>
    </location>
</feature>
<gene>
    <name evidence="2" type="ORF">C8A04DRAFT_10544</name>
</gene>
<dbReference type="RefSeq" id="XP_062638997.1">
    <property type="nucleotide sequence ID" value="XM_062776623.1"/>
</dbReference>